<evidence type="ECO:0000313" key="2">
    <source>
        <dbReference type="EMBL" id="MVN88936.1"/>
    </source>
</evidence>
<comment type="caution">
    <text evidence="2">The sequence shown here is derived from an EMBL/GenBank/DDBJ whole genome shotgun (WGS) entry which is preliminary data.</text>
</comment>
<feature type="domain" description="EAL" evidence="1">
    <location>
        <begin position="60"/>
        <end position="310"/>
    </location>
</feature>
<gene>
    <name evidence="2" type="ORF">GO986_19525</name>
</gene>
<dbReference type="Proteomes" id="UP000483286">
    <property type="component" value="Unassembled WGS sequence"/>
</dbReference>
<organism evidence="2 3">
    <name type="scientific">Deinococcus arboris</name>
    <dbReference type="NCBI Taxonomy" id="2682977"/>
    <lineage>
        <taxon>Bacteria</taxon>
        <taxon>Thermotogati</taxon>
        <taxon>Deinococcota</taxon>
        <taxon>Deinococci</taxon>
        <taxon>Deinococcales</taxon>
        <taxon>Deinococcaceae</taxon>
        <taxon>Deinococcus</taxon>
    </lineage>
</organism>
<keyword evidence="3" id="KW-1185">Reference proteome</keyword>
<dbReference type="InterPro" id="IPR050706">
    <property type="entry name" value="Cyclic-di-GMP_PDE-like"/>
</dbReference>
<evidence type="ECO:0000313" key="3">
    <source>
        <dbReference type="Proteomes" id="UP000483286"/>
    </source>
</evidence>
<protein>
    <submittedName>
        <fullName evidence="2">EAL domain-containing protein</fullName>
    </submittedName>
</protein>
<dbReference type="InterPro" id="IPR001633">
    <property type="entry name" value="EAL_dom"/>
</dbReference>
<dbReference type="GO" id="GO:0071111">
    <property type="term" value="F:cyclic-guanylate-specific phosphodiesterase activity"/>
    <property type="evidence" value="ECO:0007669"/>
    <property type="project" value="InterPro"/>
</dbReference>
<dbReference type="PANTHER" id="PTHR33121:SF70">
    <property type="entry name" value="SIGNALING PROTEIN YKOW"/>
    <property type="match status" value="1"/>
</dbReference>
<evidence type="ECO:0000259" key="1">
    <source>
        <dbReference type="PROSITE" id="PS50883"/>
    </source>
</evidence>
<dbReference type="InterPro" id="IPR035919">
    <property type="entry name" value="EAL_sf"/>
</dbReference>
<dbReference type="PROSITE" id="PS50883">
    <property type="entry name" value="EAL"/>
    <property type="match status" value="1"/>
</dbReference>
<dbReference type="EMBL" id="WQLB01000037">
    <property type="protein sequence ID" value="MVN88936.1"/>
    <property type="molecule type" value="Genomic_DNA"/>
</dbReference>
<dbReference type="Pfam" id="PF00563">
    <property type="entry name" value="EAL"/>
    <property type="match status" value="1"/>
</dbReference>
<dbReference type="CDD" id="cd01948">
    <property type="entry name" value="EAL"/>
    <property type="match status" value="1"/>
</dbReference>
<dbReference type="RefSeq" id="WP_157461174.1">
    <property type="nucleotide sequence ID" value="NZ_WQLB01000037.1"/>
</dbReference>
<name>A0A7C9LQX4_9DEIO</name>
<dbReference type="Gene3D" id="3.20.20.450">
    <property type="entry name" value="EAL domain"/>
    <property type="match status" value="1"/>
</dbReference>
<proteinExistence type="predicted"/>
<reference evidence="2 3" key="1">
    <citation type="submission" date="2019-12" db="EMBL/GenBank/DDBJ databases">
        <title>Deinococcus sp. HMF7620 Genome sequencing and assembly.</title>
        <authorList>
            <person name="Kang H."/>
            <person name="Kim H."/>
            <person name="Joh K."/>
        </authorList>
    </citation>
    <scope>NUCLEOTIDE SEQUENCE [LARGE SCALE GENOMIC DNA]</scope>
    <source>
        <strain evidence="2 3">HMF7620</strain>
    </source>
</reference>
<dbReference type="SUPFAM" id="SSF141868">
    <property type="entry name" value="EAL domain-like"/>
    <property type="match status" value="1"/>
</dbReference>
<dbReference type="AlphaFoldDB" id="A0A7C9LQX4"/>
<accession>A0A7C9LQX4</accession>
<dbReference type="SMART" id="SM00052">
    <property type="entry name" value="EAL"/>
    <property type="match status" value="1"/>
</dbReference>
<dbReference type="PANTHER" id="PTHR33121">
    <property type="entry name" value="CYCLIC DI-GMP PHOSPHODIESTERASE PDEF"/>
    <property type="match status" value="1"/>
</dbReference>
<sequence>MQQVPKSLVLPSLLPLTQVIQHPSSCIGFCSPGNALLKLATTAGRDLSLSSPPEREAPTPLHAPEELAGALRRGEFEVHYQPVISAQSGQAVKAEALLRWKPPGHLPISPQNFLALLEASGDMAEVGNWVLRQACHAASHWPGTRVAVNLSEAQFSKRNFVTVVKQVLRDTGLQPSRLELEVTETMLMTKSCYAARALQRLRDIGVWVVLDDFGTGYSNLACLQAFPFDGLKLDRSLVRPLQQRDVRSLRIVQGIVELGQRLQLEVTAEGVETPRQLRALQALGVSLFQGYLFARPQPHWTLSSMNLAETSGACT</sequence>